<name>A0A6J5GZX9_9BURK</name>
<dbReference type="Proteomes" id="UP000494119">
    <property type="component" value="Unassembled WGS sequence"/>
</dbReference>
<dbReference type="AlphaFoldDB" id="A0A6J5GZX9"/>
<reference evidence="1 2" key="1">
    <citation type="submission" date="2020-04" db="EMBL/GenBank/DDBJ databases">
        <authorList>
            <person name="De Canck E."/>
        </authorList>
    </citation>
    <scope>NUCLEOTIDE SEQUENCE [LARGE SCALE GENOMIC DNA]</scope>
    <source>
        <strain evidence="1 2">LMG 28688</strain>
    </source>
</reference>
<evidence type="ECO:0000313" key="2">
    <source>
        <dbReference type="Proteomes" id="UP000494119"/>
    </source>
</evidence>
<evidence type="ECO:0000313" key="1">
    <source>
        <dbReference type="EMBL" id="CAB3810107.1"/>
    </source>
</evidence>
<evidence type="ECO:0008006" key="3">
    <source>
        <dbReference type="Google" id="ProtNLM"/>
    </source>
</evidence>
<dbReference type="InterPro" id="IPR021733">
    <property type="entry name" value="DUF3304"/>
</dbReference>
<dbReference type="Pfam" id="PF11745">
    <property type="entry name" value="DUF3304"/>
    <property type="match status" value="1"/>
</dbReference>
<dbReference type="EMBL" id="CADIKL010000077">
    <property type="protein sequence ID" value="CAB3810107.1"/>
    <property type="molecule type" value="Genomic_DNA"/>
</dbReference>
<dbReference type="RefSeq" id="WP_246282648.1">
    <property type="nucleotide sequence ID" value="NZ_CADIKL010000077.1"/>
</dbReference>
<proteinExistence type="predicted"/>
<sequence length="193" mass="21481">MTIESRAIAVTLEKTNKVLSDSTRGGDSAWAVLFSQSRKIGSTFRQWTKLTRSILTFTFMLVAFMGTACSNDEYGPYHVIGYNYTDRTVYLFSIDGFGAGSSEANDPGGGGGIACCLSIPKNAKTMHIKVTLGWTEEQYEKDLPHDTFETDIPVPKLPNKHRGYIEVHFLPNQKIQAQWVDFPTTPHIPNAKN</sequence>
<organism evidence="1 2">
    <name type="scientific">Paraburkholderia caffeinitolerans</name>
    <dbReference type="NCBI Taxonomy" id="1723730"/>
    <lineage>
        <taxon>Bacteria</taxon>
        <taxon>Pseudomonadati</taxon>
        <taxon>Pseudomonadota</taxon>
        <taxon>Betaproteobacteria</taxon>
        <taxon>Burkholderiales</taxon>
        <taxon>Burkholderiaceae</taxon>
        <taxon>Paraburkholderia</taxon>
    </lineage>
</organism>
<protein>
    <recommendedName>
        <fullName evidence="3">DUF3304 domain-containing protein</fullName>
    </recommendedName>
</protein>
<gene>
    <name evidence="1" type="ORF">LMG28688_07156</name>
</gene>
<accession>A0A6J5GZX9</accession>
<keyword evidence="2" id="KW-1185">Reference proteome</keyword>